<proteinExistence type="predicted"/>
<comment type="caution">
    <text evidence="2">The sequence shown here is derived from an EMBL/GenBank/DDBJ whole genome shotgun (WGS) entry which is preliminary data.</text>
</comment>
<feature type="domain" description="DUF397" evidence="1">
    <location>
        <begin position="10"/>
        <end position="65"/>
    </location>
</feature>
<dbReference type="AlphaFoldDB" id="A0A7X6HZW7"/>
<dbReference type="Proteomes" id="UP000578686">
    <property type="component" value="Unassembled WGS sequence"/>
</dbReference>
<gene>
    <name evidence="2" type="ORF">HCN56_15645</name>
</gene>
<keyword evidence="3" id="KW-1185">Reference proteome</keyword>
<dbReference type="RefSeq" id="WP_167971594.1">
    <property type="nucleotide sequence ID" value="NZ_BHZG01000628.1"/>
</dbReference>
<dbReference type="InterPro" id="IPR007278">
    <property type="entry name" value="DUF397"/>
</dbReference>
<reference evidence="2 3" key="1">
    <citation type="submission" date="2020-03" db="EMBL/GenBank/DDBJ databases">
        <title>Draft genome of Streptomyces sp. ventii, isolated from the Axial Seamount in the Pacific Ocean, and resequencing of the two type strains Streptomyces lonarensis strain NCL 716 and Streptomyces bohaiensis strain 11A07.</title>
        <authorList>
            <person name="Loughran R.M."/>
            <person name="Pfannmuller K.M."/>
            <person name="Wasson B.J."/>
            <person name="Deadmond M.C."/>
            <person name="Paddock B.E."/>
            <person name="Koyack M.J."/>
            <person name="Gallegos D.A."/>
            <person name="Mitchell E.A."/>
            <person name="Ushijima B."/>
            <person name="Saw J.H."/>
            <person name="Mcphail K.L."/>
            <person name="Videau P."/>
        </authorList>
    </citation>
    <scope>NUCLEOTIDE SEQUENCE [LARGE SCALE GENOMIC DNA]</scope>
    <source>
        <strain evidence="2 3">NCL716</strain>
    </source>
</reference>
<evidence type="ECO:0000313" key="3">
    <source>
        <dbReference type="Proteomes" id="UP000578686"/>
    </source>
</evidence>
<dbReference type="EMBL" id="JAAVJD010000121">
    <property type="protein sequence ID" value="NJQ06975.1"/>
    <property type="molecule type" value="Genomic_DNA"/>
</dbReference>
<evidence type="ECO:0000313" key="2">
    <source>
        <dbReference type="EMBL" id="NJQ06975.1"/>
    </source>
</evidence>
<sequence>MTNQTSTQYEWVRSSYSTSNGGECLEFQRGAAVVGSVPVRDSKITDGPVLTFSPAPWTAFVTATRIGSIGPDRAISG</sequence>
<evidence type="ECO:0000259" key="1">
    <source>
        <dbReference type="Pfam" id="PF04149"/>
    </source>
</evidence>
<dbReference type="Pfam" id="PF04149">
    <property type="entry name" value="DUF397"/>
    <property type="match status" value="1"/>
</dbReference>
<accession>A0A7X6HZW7</accession>
<organism evidence="2 3">
    <name type="scientific">Streptomyces lonarensis</name>
    <dbReference type="NCBI Taxonomy" id="700599"/>
    <lineage>
        <taxon>Bacteria</taxon>
        <taxon>Bacillati</taxon>
        <taxon>Actinomycetota</taxon>
        <taxon>Actinomycetes</taxon>
        <taxon>Kitasatosporales</taxon>
        <taxon>Streptomycetaceae</taxon>
        <taxon>Streptomyces</taxon>
    </lineage>
</organism>
<protein>
    <submittedName>
        <fullName evidence="2">DUF397 domain-containing protein</fullName>
    </submittedName>
</protein>
<name>A0A7X6HZW7_9ACTN</name>